<accession>A0ABM4AWI2</accession>
<sequence length="142" mass="15611">MSDYESMLKEIDETSLLKLQEGNGPVDQCLCPLFSSPDKKSLAESVKKAFKSIGTRIAKNKSKNVPIHFDNAGFSSTKEVVKRVRSCRKCGCDNEKFILKHSYANIRITSPDISAICPCPLDCLPGKTSRVTVPIAHRGHAS</sequence>
<organism evidence="1 2">
    <name type="scientific">Vanessa tameamea</name>
    <name type="common">Kamehameha butterfly</name>
    <dbReference type="NCBI Taxonomy" id="334116"/>
    <lineage>
        <taxon>Eukaryota</taxon>
        <taxon>Metazoa</taxon>
        <taxon>Ecdysozoa</taxon>
        <taxon>Arthropoda</taxon>
        <taxon>Hexapoda</taxon>
        <taxon>Insecta</taxon>
        <taxon>Pterygota</taxon>
        <taxon>Neoptera</taxon>
        <taxon>Endopterygota</taxon>
        <taxon>Lepidoptera</taxon>
        <taxon>Glossata</taxon>
        <taxon>Ditrysia</taxon>
        <taxon>Papilionoidea</taxon>
        <taxon>Nymphalidae</taxon>
        <taxon>Nymphalinae</taxon>
        <taxon>Vanessa</taxon>
    </lineage>
</organism>
<evidence type="ECO:0000313" key="2">
    <source>
        <dbReference type="RefSeq" id="XP_064075657.1"/>
    </source>
</evidence>
<dbReference type="RefSeq" id="XP_064075657.1">
    <property type="nucleotide sequence ID" value="XM_064219587.1"/>
</dbReference>
<evidence type="ECO:0000313" key="1">
    <source>
        <dbReference type="Proteomes" id="UP001652626"/>
    </source>
</evidence>
<protein>
    <submittedName>
        <fullName evidence="2">Uncharacterized protein LOC113399280</fullName>
    </submittedName>
</protein>
<proteinExistence type="predicted"/>
<name>A0ABM4AWI2_VANTA</name>
<reference evidence="2" key="1">
    <citation type="submission" date="2025-08" db="UniProtKB">
        <authorList>
            <consortium name="RefSeq"/>
        </authorList>
    </citation>
    <scope>IDENTIFICATION</scope>
    <source>
        <tissue evidence="2">Whole body</tissue>
    </source>
</reference>
<gene>
    <name evidence="2" type="primary">LOC113399280</name>
</gene>
<keyword evidence="1" id="KW-1185">Reference proteome</keyword>
<dbReference type="Proteomes" id="UP001652626">
    <property type="component" value="Chromosome 29"/>
</dbReference>
<dbReference type="GeneID" id="113399280"/>